<sequence length="137" mass="15171">MPQNSKVNVVGSTWKFKAGCPDTKRSTTGYAVFVGPNLISWRSKKQPTVSKSSTEADYRALAYVVAETLGIRQLIIDIGRSTPSPIIVCCDNINATYLAANPVEHQRSKNIVVNITLCESIFSVVIRWCDMSRFLTN</sequence>
<evidence type="ECO:0008006" key="3">
    <source>
        <dbReference type="Google" id="ProtNLM"/>
    </source>
</evidence>
<reference evidence="1 2" key="1">
    <citation type="submission" date="2017-11" db="EMBL/GenBank/DDBJ databases">
        <title>De-novo sequencing of pomegranate (Punica granatum L.) genome.</title>
        <authorList>
            <person name="Akparov Z."/>
            <person name="Amiraslanov A."/>
            <person name="Hajiyeva S."/>
            <person name="Abbasov M."/>
            <person name="Kaur K."/>
            <person name="Hamwieh A."/>
            <person name="Solovyev V."/>
            <person name="Salamov A."/>
            <person name="Braich B."/>
            <person name="Kosarev P."/>
            <person name="Mahmoud A."/>
            <person name="Hajiyev E."/>
            <person name="Babayeva S."/>
            <person name="Izzatullayeva V."/>
            <person name="Mammadov A."/>
            <person name="Mammadov A."/>
            <person name="Sharifova S."/>
            <person name="Ojaghi J."/>
            <person name="Eynullazada K."/>
            <person name="Bayramov B."/>
            <person name="Abdulazimova A."/>
            <person name="Shahmuradov I."/>
        </authorList>
    </citation>
    <scope>NUCLEOTIDE SEQUENCE [LARGE SCALE GENOMIC DNA]</scope>
    <source>
        <strain evidence="2">cv. AG2017</strain>
        <tissue evidence="1">Leaf</tissue>
    </source>
</reference>
<dbReference type="EMBL" id="PGOL01000150">
    <property type="protein sequence ID" value="PKI75764.1"/>
    <property type="molecule type" value="Genomic_DNA"/>
</dbReference>
<dbReference type="Proteomes" id="UP000233551">
    <property type="component" value="Unassembled WGS sequence"/>
</dbReference>
<gene>
    <name evidence="1" type="ORF">CRG98_003807</name>
</gene>
<accession>A0A2I0L509</accession>
<dbReference type="CDD" id="cd09272">
    <property type="entry name" value="RNase_HI_RT_Ty1"/>
    <property type="match status" value="1"/>
</dbReference>
<protein>
    <recommendedName>
        <fullName evidence="3">Reverse transcriptase Ty1/copia-type domain-containing protein</fullName>
    </recommendedName>
</protein>
<keyword evidence="2" id="KW-1185">Reference proteome</keyword>
<evidence type="ECO:0000313" key="1">
    <source>
        <dbReference type="EMBL" id="PKI75764.1"/>
    </source>
</evidence>
<dbReference type="STRING" id="22663.A0A2I0L509"/>
<dbReference type="AlphaFoldDB" id="A0A2I0L509"/>
<comment type="caution">
    <text evidence="1">The sequence shown here is derived from an EMBL/GenBank/DDBJ whole genome shotgun (WGS) entry which is preliminary data.</text>
</comment>
<name>A0A2I0L509_PUNGR</name>
<proteinExistence type="predicted"/>
<dbReference type="PANTHER" id="PTHR11439">
    <property type="entry name" value="GAG-POL-RELATED RETROTRANSPOSON"/>
    <property type="match status" value="1"/>
</dbReference>
<evidence type="ECO:0000313" key="2">
    <source>
        <dbReference type="Proteomes" id="UP000233551"/>
    </source>
</evidence>
<organism evidence="1 2">
    <name type="scientific">Punica granatum</name>
    <name type="common">Pomegranate</name>
    <dbReference type="NCBI Taxonomy" id="22663"/>
    <lineage>
        <taxon>Eukaryota</taxon>
        <taxon>Viridiplantae</taxon>
        <taxon>Streptophyta</taxon>
        <taxon>Embryophyta</taxon>
        <taxon>Tracheophyta</taxon>
        <taxon>Spermatophyta</taxon>
        <taxon>Magnoliopsida</taxon>
        <taxon>eudicotyledons</taxon>
        <taxon>Gunneridae</taxon>
        <taxon>Pentapetalae</taxon>
        <taxon>rosids</taxon>
        <taxon>malvids</taxon>
        <taxon>Myrtales</taxon>
        <taxon>Lythraceae</taxon>
        <taxon>Punica</taxon>
    </lineage>
</organism>
<dbReference type="PANTHER" id="PTHR11439:SF524">
    <property type="entry name" value="RNA-DIRECTED DNA POLYMERASE, PROTEIN KINASE RLK-PELLE-DLSV FAMILY"/>
    <property type="match status" value="1"/>
</dbReference>